<feature type="transmembrane region" description="Helical" evidence="1">
    <location>
        <begin position="184"/>
        <end position="201"/>
    </location>
</feature>
<keyword evidence="3" id="KW-1185">Reference proteome</keyword>
<evidence type="ECO:0000313" key="2">
    <source>
        <dbReference type="EMBL" id="GBF99824.1"/>
    </source>
</evidence>
<comment type="caution">
    <text evidence="2">The sequence shown here is derived from an EMBL/GenBank/DDBJ whole genome shotgun (WGS) entry which is preliminary data.</text>
</comment>
<dbReference type="Proteomes" id="UP000247498">
    <property type="component" value="Unassembled WGS sequence"/>
</dbReference>
<organism evidence="2 3">
    <name type="scientific">Raphidocelis subcapitata</name>
    <dbReference type="NCBI Taxonomy" id="307507"/>
    <lineage>
        <taxon>Eukaryota</taxon>
        <taxon>Viridiplantae</taxon>
        <taxon>Chlorophyta</taxon>
        <taxon>core chlorophytes</taxon>
        <taxon>Chlorophyceae</taxon>
        <taxon>CS clade</taxon>
        <taxon>Sphaeropleales</taxon>
        <taxon>Selenastraceae</taxon>
        <taxon>Raphidocelis</taxon>
    </lineage>
</organism>
<feature type="transmembrane region" description="Helical" evidence="1">
    <location>
        <begin position="247"/>
        <end position="269"/>
    </location>
</feature>
<feature type="transmembrane region" description="Helical" evidence="1">
    <location>
        <begin position="52"/>
        <end position="75"/>
    </location>
</feature>
<keyword evidence="1" id="KW-0472">Membrane</keyword>
<evidence type="ECO:0000256" key="1">
    <source>
        <dbReference type="SAM" id="Phobius"/>
    </source>
</evidence>
<dbReference type="EMBL" id="BDRX01000175">
    <property type="protein sequence ID" value="GBF99824.1"/>
    <property type="molecule type" value="Genomic_DNA"/>
</dbReference>
<feature type="transmembrane region" description="Helical" evidence="1">
    <location>
        <begin position="221"/>
        <end position="241"/>
    </location>
</feature>
<keyword evidence="1" id="KW-1133">Transmembrane helix</keyword>
<protein>
    <submittedName>
        <fullName evidence="2">Uncharacterized protein</fullName>
    </submittedName>
</protein>
<dbReference type="OrthoDB" id="562393at2759"/>
<reference evidence="2 3" key="1">
    <citation type="journal article" date="2018" name="Sci. Rep.">
        <title>Raphidocelis subcapitata (=Pseudokirchneriella subcapitata) provides an insight into genome evolution and environmental adaptations in the Sphaeropleales.</title>
        <authorList>
            <person name="Suzuki S."/>
            <person name="Yamaguchi H."/>
            <person name="Nakajima N."/>
            <person name="Kawachi M."/>
        </authorList>
    </citation>
    <scope>NUCLEOTIDE SEQUENCE [LARGE SCALE GENOMIC DNA]</scope>
    <source>
        <strain evidence="2 3">NIES-35</strain>
    </source>
</reference>
<accession>A0A2V0PJ45</accession>
<feature type="transmembrane region" description="Helical" evidence="1">
    <location>
        <begin position="18"/>
        <end position="40"/>
    </location>
</feature>
<evidence type="ECO:0000313" key="3">
    <source>
        <dbReference type="Proteomes" id="UP000247498"/>
    </source>
</evidence>
<dbReference type="InParanoid" id="A0A2V0PJ45"/>
<feature type="transmembrane region" description="Helical" evidence="1">
    <location>
        <begin position="110"/>
        <end position="128"/>
    </location>
</feature>
<feature type="transmembrane region" description="Helical" evidence="1">
    <location>
        <begin position="134"/>
        <end position="154"/>
    </location>
</feature>
<gene>
    <name evidence="2" type="ORF">Rsub_12939</name>
</gene>
<keyword evidence="1" id="KW-0812">Transmembrane</keyword>
<proteinExistence type="predicted"/>
<dbReference type="InterPro" id="IPR037185">
    <property type="entry name" value="EmrE-like"/>
</dbReference>
<name>A0A2V0PJ45_9CHLO</name>
<dbReference type="AlphaFoldDB" id="A0A2V0PJ45"/>
<sequence>MEHPPPNEAAGKLKRARLLAFIILWYGCSWWFSCSIADWYEWSRTAGQDVLSTHLVLMVFMFGGNTLVCLAVLALHFTGARYRQGGGDAQDARATLHANVALLMQQWRSTAVCVALGIVGTLLTYQVYQVNSVAVVQLLRCLGPAFTATLAFGFLRELLTLPQQLCLIVSLVGSMVATASDASFTPVACLVGVAMNTVFSLRNIQLRFLVVTLPQGVSKDLIIVLLTLAANVLGFALAFLFNLALYAALWESMVCIAAMPALVLVWVAYITIRSFAEDSAEAVVSQKLSAAVGNTS</sequence>
<dbReference type="SUPFAM" id="SSF103481">
    <property type="entry name" value="Multidrug resistance efflux transporter EmrE"/>
    <property type="match status" value="1"/>
</dbReference>